<dbReference type="InParanoid" id="Q09594"/>
<keyword evidence="5" id="KW-0067">ATP-binding</keyword>
<organism evidence="8 9">
    <name type="scientific">Caenorhabditis elegans</name>
    <dbReference type="NCBI Taxonomy" id="6239"/>
    <lineage>
        <taxon>Eukaryota</taxon>
        <taxon>Metazoa</taxon>
        <taxon>Ecdysozoa</taxon>
        <taxon>Nematoda</taxon>
        <taxon>Chromadorea</taxon>
        <taxon>Rhabditida</taxon>
        <taxon>Rhabditina</taxon>
        <taxon>Rhabditomorpha</taxon>
        <taxon>Rhabditoidea</taxon>
        <taxon>Rhabditidae</taxon>
        <taxon>Peloderinae</taxon>
        <taxon>Caenorhabditis</taxon>
    </lineage>
</organism>
<comment type="similarity">
    <text evidence="1">Belongs to the DNA2/NAM7 helicase family.</text>
</comment>
<feature type="domain" description="DNA2/NAM7 helicase-like C-terminal" evidence="7">
    <location>
        <begin position="130"/>
        <end position="304"/>
    </location>
</feature>
<dbReference type="PIR" id="T23869">
    <property type="entry name" value="T23869"/>
</dbReference>
<dbReference type="CDD" id="cd18808">
    <property type="entry name" value="SF1_C_Upf1"/>
    <property type="match status" value="1"/>
</dbReference>
<dbReference type="PANTHER" id="PTHR43788:SF16">
    <property type="entry name" value="HELICASE WITH ZINC FINGER 2"/>
    <property type="match status" value="1"/>
</dbReference>
<evidence type="ECO:0000256" key="3">
    <source>
        <dbReference type="ARBA" id="ARBA00022801"/>
    </source>
</evidence>
<dbReference type="PhylomeDB" id="Q09594"/>
<dbReference type="Proteomes" id="UP000001940">
    <property type="component" value="Chromosome II"/>
</dbReference>
<dbReference type="Gene3D" id="3.40.50.300">
    <property type="entry name" value="P-loop containing nucleotide triphosphate hydrolases"/>
    <property type="match status" value="2"/>
</dbReference>
<dbReference type="HOGENOM" id="CLU_502717_0_0_1"/>
<keyword evidence="9" id="KW-1185">Reference proteome</keyword>
<dbReference type="InterPro" id="IPR027417">
    <property type="entry name" value="P-loop_NTPase"/>
</dbReference>
<keyword evidence="4" id="KW-0347">Helicase</keyword>
<reference evidence="8 9" key="1">
    <citation type="journal article" date="1998" name="Science">
        <title>Genome sequence of the nematode C. elegans: a platform for investigating biology.</title>
        <authorList>
            <consortium name="The C. elegans sequencing consortium"/>
            <person name="Sulson J.E."/>
            <person name="Waterston R."/>
        </authorList>
    </citation>
    <scope>NUCLEOTIDE SEQUENCE [LARGE SCALE GENOMIC DNA]</scope>
    <source>
        <strain evidence="8 9">Bristol N2</strain>
    </source>
</reference>
<dbReference type="Pfam" id="PF13086">
    <property type="entry name" value="AAA_11"/>
    <property type="match status" value="1"/>
</dbReference>
<evidence type="ECO:0000313" key="9">
    <source>
        <dbReference type="Proteomes" id="UP000001940"/>
    </source>
</evidence>
<accession>Q09594</accession>
<evidence type="ECO:0000313" key="8">
    <source>
        <dbReference type="EMBL" id="CAA86856.2"/>
    </source>
</evidence>
<protein>
    <submittedName>
        <fullName evidence="8">DNA2/NAM7 helicase-like C-terminal domain-containing protein</fullName>
    </submittedName>
</protein>
<dbReference type="GO" id="GO:0043139">
    <property type="term" value="F:5'-3' DNA helicase activity"/>
    <property type="evidence" value="ECO:0000318"/>
    <property type="project" value="GO_Central"/>
</dbReference>
<dbReference type="WormBase" id="R03D7.2">
    <property type="protein sequence ID" value="CE53957"/>
    <property type="gene ID" value="WBGene00010989"/>
</dbReference>
<evidence type="ECO:0000256" key="5">
    <source>
        <dbReference type="ARBA" id="ARBA00022840"/>
    </source>
</evidence>
<name>Q09594_CAEEL</name>
<dbReference type="AlphaFoldDB" id="Q09594"/>
<dbReference type="InterPro" id="IPR047187">
    <property type="entry name" value="SF1_C_Upf1"/>
</dbReference>
<dbReference type="GO" id="GO:0016787">
    <property type="term" value="F:hydrolase activity"/>
    <property type="evidence" value="ECO:0007669"/>
    <property type="project" value="UniProtKB-KW"/>
</dbReference>
<dbReference type="STRING" id="6239.R03D7.2.1"/>
<keyword evidence="3" id="KW-0378">Hydrolase</keyword>
<evidence type="ECO:0000259" key="7">
    <source>
        <dbReference type="Pfam" id="PF13087"/>
    </source>
</evidence>
<keyword evidence="2" id="KW-0547">Nucleotide-binding</keyword>
<proteinExistence type="inferred from homology"/>
<gene>
    <name evidence="8" type="ORF">CELE_R03D7.2</name>
    <name evidence="8 10" type="ORF">R03D7.2</name>
</gene>
<dbReference type="SMR" id="Q09594"/>
<dbReference type="UCSC" id="R03D7.2">
    <property type="organism name" value="c. elegans"/>
</dbReference>
<sequence length="390" mass="43447">MLNEDLINPTLSAAVKLPYTSIPKEMTILRVFMNIHDPQLVIGTAAAIKLAFSQAPFLEIKDRFDITFIDEASQLALYVLGSLATMLPKSRMILVGDMHQLPPYMEEALPAELKRAAIGEPLTLAVKGRRWPSMHLTRVHRCPKMITEVLGDLFYGNTLTSSKPGVTDIPVLKAMGLPSRHPMVFVNYTSPQTAVGKSFSNEGEARYALQLVEALTRYASTANKKITAAILNFYGAQYSYVYSMAEDEVTVNTIDGCQGQEYDVTIVLLTRSDPYERSKFLVNANRINVALSRPKIATVIIGQRHLTGNQPDPRQPKRGRHQRVCNWARLIEKLPKECFVDAKDQVIAQEDRSEVSHALDPTRSLLPAHRHIFGSNRAQEPNAIAASIPQ</sequence>
<feature type="domain" description="DNA2/NAM7 helicase helicase" evidence="6">
    <location>
        <begin position="56"/>
        <end position="104"/>
    </location>
</feature>
<evidence type="ECO:0000256" key="2">
    <source>
        <dbReference type="ARBA" id="ARBA00022741"/>
    </source>
</evidence>
<dbReference type="InterPro" id="IPR041679">
    <property type="entry name" value="DNA2/NAM7-like_C"/>
</dbReference>
<evidence type="ECO:0000313" key="10">
    <source>
        <dbReference type="WormBase" id="R03D7.2"/>
    </source>
</evidence>
<dbReference type="OrthoDB" id="5851052at2759"/>
<dbReference type="PANTHER" id="PTHR43788">
    <property type="entry name" value="DNA2/NAM7 HELICASE FAMILY MEMBER"/>
    <property type="match status" value="1"/>
</dbReference>
<evidence type="ECO:0000256" key="4">
    <source>
        <dbReference type="ARBA" id="ARBA00022806"/>
    </source>
</evidence>
<dbReference type="GO" id="GO:0005524">
    <property type="term" value="F:ATP binding"/>
    <property type="evidence" value="ECO:0007669"/>
    <property type="project" value="UniProtKB-KW"/>
</dbReference>
<dbReference type="PaxDb" id="6239-R03D7.2"/>
<dbReference type="AGR" id="WB:WBGene00010989"/>
<evidence type="ECO:0000256" key="1">
    <source>
        <dbReference type="ARBA" id="ARBA00007913"/>
    </source>
</evidence>
<dbReference type="EMBL" id="BX284602">
    <property type="protein sequence ID" value="CAA86856.2"/>
    <property type="molecule type" value="Genomic_DNA"/>
</dbReference>
<dbReference type="Bgee" id="WBGene00010989">
    <property type="expression patterns" value="Expressed in germ line (C elegans) and 4 other cell types or tissues"/>
</dbReference>
<dbReference type="eggNOG" id="KOG1801">
    <property type="taxonomic scope" value="Eukaryota"/>
</dbReference>
<dbReference type="InterPro" id="IPR050534">
    <property type="entry name" value="Coronavir_polyprotein_1ab"/>
</dbReference>
<evidence type="ECO:0000259" key="6">
    <source>
        <dbReference type="Pfam" id="PF13086"/>
    </source>
</evidence>
<dbReference type="Pfam" id="PF13087">
    <property type="entry name" value="AAA_12"/>
    <property type="match status" value="1"/>
</dbReference>
<dbReference type="InterPro" id="IPR041677">
    <property type="entry name" value="DNA2/NAM7_AAA_11"/>
</dbReference>
<dbReference type="SUPFAM" id="SSF52540">
    <property type="entry name" value="P-loop containing nucleoside triphosphate hydrolases"/>
    <property type="match status" value="1"/>
</dbReference>